<protein>
    <recommendedName>
        <fullName evidence="3">Methyltransferase family protein</fullName>
    </recommendedName>
</protein>
<dbReference type="RefSeq" id="WP_344796201.1">
    <property type="nucleotide sequence ID" value="NZ_BAABAU010000002.1"/>
</dbReference>
<dbReference type="SUPFAM" id="SSF53335">
    <property type="entry name" value="S-adenosyl-L-methionine-dependent methyltransferases"/>
    <property type="match status" value="1"/>
</dbReference>
<reference evidence="2" key="1">
    <citation type="journal article" date="2019" name="Int. J. Syst. Evol. Microbiol.">
        <title>The Global Catalogue of Microorganisms (GCM) 10K type strain sequencing project: providing services to taxonomists for standard genome sequencing and annotation.</title>
        <authorList>
            <consortium name="The Broad Institute Genomics Platform"/>
            <consortium name="The Broad Institute Genome Sequencing Center for Infectious Disease"/>
            <person name="Wu L."/>
            <person name="Ma J."/>
        </authorList>
    </citation>
    <scope>NUCLEOTIDE SEQUENCE [LARGE SCALE GENOMIC DNA]</scope>
    <source>
        <strain evidence="2">JCM 17442</strain>
    </source>
</reference>
<gene>
    <name evidence="1" type="ORF">GCM10022256_22510</name>
</gene>
<dbReference type="CDD" id="cd02440">
    <property type="entry name" value="AdoMet_MTases"/>
    <property type="match status" value="1"/>
</dbReference>
<dbReference type="Gene3D" id="3.40.50.150">
    <property type="entry name" value="Vaccinia Virus protein VP39"/>
    <property type="match status" value="1"/>
</dbReference>
<keyword evidence="2" id="KW-1185">Reference proteome</keyword>
<proteinExistence type="predicted"/>
<organism evidence="1 2">
    <name type="scientific">Frondihabitans peucedani</name>
    <dbReference type="NCBI Taxonomy" id="598626"/>
    <lineage>
        <taxon>Bacteria</taxon>
        <taxon>Bacillati</taxon>
        <taxon>Actinomycetota</taxon>
        <taxon>Actinomycetes</taxon>
        <taxon>Micrococcales</taxon>
        <taxon>Microbacteriaceae</taxon>
        <taxon>Frondihabitans</taxon>
    </lineage>
</organism>
<evidence type="ECO:0008006" key="3">
    <source>
        <dbReference type="Google" id="ProtNLM"/>
    </source>
</evidence>
<dbReference type="EMBL" id="BAABAU010000002">
    <property type="protein sequence ID" value="GAA4266639.1"/>
    <property type="molecule type" value="Genomic_DNA"/>
</dbReference>
<dbReference type="Pfam" id="PF13489">
    <property type="entry name" value="Methyltransf_23"/>
    <property type="match status" value="1"/>
</dbReference>
<evidence type="ECO:0000313" key="1">
    <source>
        <dbReference type="EMBL" id="GAA4266639.1"/>
    </source>
</evidence>
<accession>A0ABP8E3Q7</accession>
<comment type="caution">
    <text evidence="1">The sequence shown here is derived from an EMBL/GenBank/DDBJ whole genome shotgun (WGS) entry which is preliminary data.</text>
</comment>
<sequence length="181" mass="18985">MTRWLDGPDEADLGVLREAAGPVLDVGCGPGRMLDAAAQAGLVAVGIDTEKAATDLTRQKGFNAITGSIFDPLPGEILFGTILLLDGNVGIGADPAALLARCRDLLAAGGTVIVETHPEADRNDVFVAHLASADGGDRSDTFPWAEIGAVPLTGYAARAGLYPVQHRMGNHRTFVHLQHRR</sequence>
<dbReference type="InterPro" id="IPR029063">
    <property type="entry name" value="SAM-dependent_MTases_sf"/>
</dbReference>
<evidence type="ECO:0000313" key="2">
    <source>
        <dbReference type="Proteomes" id="UP001501594"/>
    </source>
</evidence>
<name>A0ABP8E3Q7_9MICO</name>
<dbReference type="Proteomes" id="UP001501594">
    <property type="component" value="Unassembled WGS sequence"/>
</dbReference>